<evidence type="ECO:0000256" key="1">
    <source>
        <dbReference type="SAM" id="SignalP"/>
    </source>
</evidence>
<name>A0A915LMH5_MELJA</name>
<organism evidence="2 3">
    <name type="scientific">Meloidogyne javanica</name>
    <name type="common">Root-knot nematode worm</name>
    <dbReference type="NCBI Taxonomy" id="6303"/>
    <lineage>
        <taxon>Eukaryota</taxon>
        <taxon>Metazoa</taxon>
        <taxon>Ecdysozoa</taxon>
        <taxon>Nematoda</taxon>
        <taxon>Chromadorea</taxon>
        <taxon>Rhabditida</taxon>
        <taxon>Tylenchina</taxon>
        <taxon>Tylenchomorpha</taxon>
        <taxon>Tylenchoidea</taxon>
        <taxon>Meloidogynidae</taxon>
        <taxon>Meloidogyninae</taxon>
        <taxon>Meloidogyne</taxon>
        <taxon>Meloidogyne incognita group</taxon>
    </lineage>
</organism>
<dbReference type="AlphaFoldDB" id="A0A915LMH5"/>
<protein>
    <submittedName>
        <fullName evidence="3">Uncharacterized protein</fullName>
    </submittedName>
</protein>
<dbReference type="Proteomes" id="UP000887561">
    <property type="component" value="Unplaced"/>
</dbReference>
<feature type="chain" id="PRO_5037402960" evidence="1">
    <location>
        <begin position="25"/>
        <end position="173"/>
    </location>
</feature>
<proteinExistence type="predicted"/>
<dbReference type="WBParaSite" id="scaffold14107_cov193.g17291">
    <property type="protein sequence ID" value="scaffold14107_cov193.g17291"/>
    <property type="gene ID" value="scaffold14107_cov193.g17291"/>
</dbReference>
<keyword evidence="1" id="KW-0732">Signal</keyword>
<sequence>MNFSKNSILSLILIIALNTFLVLAFEDKQQSENNGEVKKGKDEADNMMKMQTPPQFPELPPYLEKVLPSDAIQKLKAIHADPSLSFLQKQEKIDKIMTSLPDEILDKIPPPPGFERLPEDVRNKLKAIHRNKEKSWAQKQQELQAYIQSLPYEQRSLLMMGPQQVPKNMRGSQ</sequence>
<reference evidence="3" key="1">
    <citation type="submission" date="2022-11" db="UniProtKB">
        <authorList>
            <consortium name="WormBaseParasite"/>
        </authorList>
    </citation>
    <scope>IDENTIFICATION</scope>
</reference>
<feature type="signal peptide" evidence="1">
    <location>
        <begin position="1"/>
        <end position="24"/>
    </location>
</feature>
<evidence type="ECO:0000313" key="2">
    <source>
        <dbReference type="Proteomes" id="UP000887561"/>
    </source>
</evidence>
<evidence type="ECO:0000313" key="3">
    <source>
        <dbReference type="WBParaSite" id="scaffold14107_cov193.g17291"/>
    </source>
</evidence>
<keyword evidence="2" id="KW-1185">Reference proteome</keyword>
<accession>A0A915LMH5</accession>